<dbReference type="InterPro" id="IPR000504">
    <property type="entry name" value="RRM_dom"/>
</dbReference>
<protein>
    <recommendedName>
        <fullName evidence="1">RRM domain-containing protein</fullName>
    </recommendedName>
</protein>
<dbReference type="Gene3D" id="3.30.70.330">
    <property type="match status" value="1"/>
</dbReference>
<accession>A0A8R7Q0T1</accession>
<dbReference type="EnsemblPlants" id="TuG1812G0300005760.01.T01">
    <property type="protein sequence ID" value="TuG1812G0300005760.01.T01"/>
    <property type="gene ID" value="TuG1812G0300005760.01"/>
</dbReference>
<dbReference type="AlphaFoldDB" id="A0A8R7Q0T1"/>
<dbReference type="Pfam" id="PF00076">
    <property type="entry name" value="RRM_1"/>
    <property type="match status" value="1"/>
</dbReference>
<dbReference type="GO" id="GO:0003723">
    <property type="term" value="F:RNA binding"/>
    <property type="evidence" value="ECO:0007669"/>
    <property type="project" value="InterPro"/>
</dbReference>
<dbReference type="Proteomes" id="UP000015106">
    <property type="component" value="Chromosome 3"/>
</dbReference>
<reference evidence="3" key="1">
    <citation type="journal article" date="2013" name="Nature">
        <title>Draft genome of the wheat A-genome progenitor Triticum urartu.</title>
        <authorList>
            <person name="Ling H.Q."/>
            <person name="Zhao S."/>
            <person name="Liu D."/>
            <person name="Wang J."/>
            <person name="Sun H."/>
            <person name="Zhang C."/>
            <person name="Fan H."/>
            <person name="Li D."/>
            <person name="Dong L."/>
            <person name="Tao Y."/>
            <person name="Gao C."/>
            <person name="Wu H."/>
            <person name="Li Y."/>
            <person name="Cui Y."/>
            <person name="Guo X."/>
            <person name="Zheng S."/>
            <person name="Wang B."/>
            <person name="Yu K."/>
            <person name="Liang Q."/>
            <person name="Yang W."/>
            <person name="Lou X."/>
            <person name="Chen J."/>
            <person name="Feng M."/>
            <person name="Jian J."/>
            <person name="Zhang X."/>
            <person name="Luo G."/>
            <person name="Jiang Y."/>
            <person name="Liu J."/>
            <person name="Wang Z."/>
            <person name="Sha Y."/>
            <person name="Zhang B."/>
            <person name="Wu H."/>
            <person name="Tang D."/>
            <person name="Shen Q."/>
            <person name="Xue P."/>
            <person name="Zou S."/>
            <person name="Wang X."/>
            <person name="Liu X."/>
            <person name="Wang F."/>
            <person name="Yang Y."/>
            <person name="An X."/>
            <person name="Dong Z."/>
            <person name="Zhang K."/>
            <person name="Zhang X."/>
            <person name="Luo M.C."/>
            <person name="Dvorak J."/>
            <person name="Tong Y."/>
            <person name="Wang J."/>
            <person name="Yang H."/>
            <person name="Li Z."/>
            <person name="Wang D."/>
            <person name="Zhang A."/>
            <person name="Wang J."/>
        </authorList>
    </citation>
    <scope>NUCLEOTIDE SEQUENCE</scope>
    <source>
        <strain evidence="3">cv. G1812</strain>
    </source>
</reference>
<reference evidence="2" key="2">
    <citation type="submission" date="2018-03" db="EMBL/GenBank/DDBJ databases">
        <title>The Triticum urartu genome reveals the dynamic nature of wheat genome evolution.</title>
        <authorList>
            <person name="Ling H."/>
            <person name="Ma B."/>
            <person name="Shi X."/>
            <person name="Liu H."/>
            <person name="Dong L."/>
            <person name="Sun H."/>
            <person name="Cao Y."/>
            <person name="Gao Q."/>
            <person name="Zheng S."/>
            <person name="Li Y."/>
            <person name="Yu Y."/>
            <person name="Du H."/>
            <person name="Qi M."/>
            <person name="Li Y."/>
            <person name="Yu H."/>
            <person name="Cui Y."/>
            <person name="Wang N."/>
            <person name="Chen C."/>
            <person name="Wu H."/>
            <person name="Zhao Y."/>
            <person name="Zhang J."/>
            <person name="Li Y."/>
            <person name="Zhou W."/>
            <person name="Zhang B."/>
            <person name="Hu W."/>
            <person name="Eijk M."/>
            <person name="Tang J."/>
            <person name="Witsenboer H."/>
            <person name="Zhao S."/>
            <person name="Li Z."/>
            <person name="Zhang A."/>
            <person name="Wang D."/>
            <person name="Liang C."/>
        </authorList>
    </citation>
    <scope>NUCLEOTIDE SEQUENCE [LARGE SCALE GENOMIC DNA]</scope>
    <source>
        <strain evidence="2">cv. G1812</strain>
    </source>
</reference>
<keyword evidence="3" id="KW-1185">Reference proteome</keyword>
<evidence type="ECO:0000313" key="2">
    <source>
        <dbReference type="EnsemblPlants" id="TuG1812G0300005760.01.T01"/>
    </source>
</evidence>
<organism evidence="2 3">
    <name type="scientific">Triticum urartu</name>
    <name type="common">Red wild einkorn</name>
    <name type="synonym">Crithodium urartu</name>
    <dbReference type="NCBI Taxonomy" id="4572"/>
    <lineage>
        <taxon>Eukaryota</taxon>
        <taxon>Viridiplantae</taxon>
        <taxon>Streptophyta</taxon>
        <taxon>Embryophyta</taxon>
        <taxon>Tracheophyta</taxon>
        <taxon>Spermatophyta</taxon>
        <taxon>Magnoliopsida</taxon>
        <taxon>Liliopsida</taxon>
        <taxon>Poales</taxon>
        <taxon>Poaceae</taxon>
        <taxon>BOP clade</taxon>
        <taxon>Pooideae</taxon>
        <taxon>Triticodae</taxon>
        <taxon>Triticeae</taxon>
        <taxon>Triticinae</taxon>
        <taxon>Triticum</taxon>
    </lineage>
</organism>
<sequence length="126" mass="14360">NAFPQEKLGAFEYNFIEGKAEFVERLPPGWDGKKCTWLVPQPDIAPLQQINKRSLMAQEVKQQQAAIMVRHYEPSFTVLVRNLPLGVNSSQLRLFFSNHGKVSHAKLIYYNKTKTIEVAGLLTITM</sequence>
<evidence type="ECO:0000259" key="1">
    <source>
        <dbReference type="Pfam" id="PF00076"/>
    </source>
</evidence>
<evidence type="ECO:0000313" key="3">
    <source>
        <dbReference type="Proteomes" id="UP000015106"/>
    </source>
</evidence>
<dbReference type="InterPro" id="IPR035979">
    <property type="entry name" value="RBD_domain_sf"/>
</dbReference>
<dbReference type="Gramene" id="TuG1812G0300005760.01.T01">
    <property type="protein sequence ID" value="TuG1812G0300005760.01.T01"/>
    <property type="gene ID" value="TuG1812G0300005760.01"/>
</dbReference>
<dbReference type="InterPro" id="IPR012677">
    <property type="entry name" value="Nucleotide-bd_a/b_plait_sf"/>
</dbReference>
<name>A0A8R7Q0T1_TRIUA</name>
<feature type="domain" description="RRM" evidence="1">
    <location>
        <begin position="78"/>
        <end position="113"/>
    </location>
</feature>
<reference evidence="2" key="3">
    <citation type="submission" date="2022-06" db="UniProtKB">
        <authorList>
            <consortium name="EnsemblPlants"/>
        </authorList>
    </citation>
    <scope>IDENTIFICATION</scope>
</reference>
<proteinExistence type="predicted"/>
<dbReference type="SUPFAM" id="SSF54928">
    <property type="entry name" value="RNA-binding domain, RBD"/>
    <property type="match status" value="1"/>
</dbReference>